<gene>
    <name evidence="1" type="ORF">TRFO_09872</name>
</gene>
<comment type="caution">
    <text evidence="1">The sequence shown here is derived from an EMBL/GenBank/DDBJ whole genome shotgun (WGS) entry which is preliminary data.</text>
</comment>
<keyword evidence="2" id="KW-1185">Reference proteome</keyword>
<proteinExistence type="predicted"/>
<dbReference type="GeneID" id="94829817"/>
<dbReference type="Proteomes" id="UP000179807">
    <property type="component" value="Unassembled WGS sequence"/>
</dbReference>
<evidence type="ECO:0000313" key="2">
    <source>
        <dbReference type="Proteomes" id="UP000179807"/>
    </source>
</evidence>
<accession>A0A1J4JCT9</accession>
<dbReference type="AlphaFoldDB" id="A0A1J4JCT9"/>
<sequence>MLENQTTVLPIPFKTKEDSNPIALMMRQPSFAALVGHLQTKAGDDLADPKVIVFDPARTVPESASDELMHSSLYDSFSRPALNVHLNEVSFDDSLENSPSNSPSNLLDHSNSFTFNPCRSQMNLGSFDSRWMSESFPSYGINRRAKDRRTQIMNKLSEINASRWEKIGYIPSMDLNPRNFTPLDA</sequence>
<reference evidence="1" key="1">
    <citation type="submission" date="2016-10" db="EMBL/GenBank/DDBJ databases">
        <authorList>
            <person name="Benchimol M."/>
            <person name="Almeida L.G."/>
            <person name="Vasconcelos A.T."/>
            <person name="Perreira-Neves A."/>
            <person name="Rosa I.A."/>
            <person name="Tasca T."/>
            <person name="Bogo M.R."/>
            <person name="de Souza W."/>
        </authorList>
    </citation>
    <scope>NUCLEOTIDE SEQUENCE [LARGE SCALE GENOMIC DNA]</scope>
    <source>
        <strain evidence="1">K</strain>
    </source>
</reference>
<name>A0A1J4JCT9_9EUKA</name>
<dbReference type="EMBL" id="MLAK01001171">
    <property type="protein sequence ID" value="OHS96497.1"/>
    <property type="molecule type" value="Genomic_DNA"/>
</dbReference>
<dbReference type="VEuPathDB" id="TrichDB:TRFO_09872"/>
<organism evidence="1 2">
    <name type="scientific">Tritrichomonas foetus</name>
    <dbReference type="NCBI Taxonomy" id="1144522"/>
    <lineage>
        <taxon>Eukaryota</taxon>
        <taxon>Metamonada</taxon>
        <taxon>Parabasalia</taxon>
        <taxon>Tritrichomonadida</taxon>
        <taxon>Tritrichomonadidae</taxon>
        <taxon>Tritrichomonas</taxon>
    </lineage>
</organism>
<protein>
    <submittedName>
        <fullName evidence="1">Uncharacterized protein</fullName>
    </submittedName>
</protein>
<dbReference type="RefSeq" id="XP_068349634.1">
    <property type="nucleotide sequence ID" value="XM_068495113.1"/>
</dbReference>
<evidence type="ECO:0000313" key="1">
    <source>
        <dbReference type="EMBL" id="OHS96497.1"/>
    </source>
</evidence>